<proteinExistence type="predicted"/>
<dbReference type="AlphaFoldDB" id="A0A4U8UGK9"/>
<sequence length="85" mass="10304">MKLSEKKLCTLRVMENYQNRGIGIRLFEKSFEVLNTRMPLLSVSGEKLLSFRKIFDYYGFELTSIKEDYYRKGKKEYFYNEYPAF</sequence>
<dbReference type="InterPro" id="IPR016181">
    <property type="entry name" value="Acyl_CoA_acyltransferase"/>
</dbReference>
<dbReference type="SUPFAM" id="SSF55729">
    <property type="entry name" value="Acyl-CoA N-acyltransferases (Nat)"/>
    <property type="match status" value="1"/>
</dbReference>
<protein>
    <recommendedName>
        <fullName evidence="3">N-acetyltransferase domain-containing protein</fullName>
    </recommendedName>
</protein>
<name>A0A4U8UGK9_9HELI</name>
<comment type="caution">
    <text evidence="1">The sequence shown here is derived from an EMBL/GenBank/DDBJ whole genome shotgun (WGS) entry which is preliminary data.</text>
</comment>
<dbReference type="Proteomes" id="UP000029920">
    <property type="component" value="Unassembled WGS sequence"/>
</dbReference>
<keyword evidence="2" id="KW-1185">Reference proteome</keyword>
<dbReference type="EMBL" id="JRPC02000050">
    <property type="protein sequence ID" value="TLE13242.1"/>
    <property type="molecule type" value="Genomic_DNA"/>
</dbReference>
<accession>A0A4U8UGK9</accession>
<dbReference type="RefSeq" id="WP_052087398.1">
    <property type="nucleotide sequence ID" value="NZ_JRPC02000050.1"/>
</dbReference>
<dbReference type="Gene3D" id="3.40.630.30">
    <property type="match status" value="1"/>
</dbReference>
<evidence type="ECO:0008006" key="3">
    <source>
        <dbReference type="Google" id="ProtNLM"/>
    </source>
</evidence>
<reference evidence="1 2" key="1">
    <citation type="journal article" date="2014" name="Genome Announc.">
        <title>Draft genome sequences of eight enterohepatic helicobacter species isolated from both laboratory and wild rodents.</title>
        <authorList>
            <person name="Sheh A."/>
            <person name="Shen Z."/>
            <person name="Fox J.G."/>
        </authorList>
    </citation>
    <scope>NUCLEOTIDE SEQUENCE [LARGE SCALE GENOMIC DNA]</scope>
    <source>
        <strain evidence="1 2">MIT-03-7007</strain>
    </source>
</reference>
<evidence type="ECO:0000313" key="1">
    <source>
        <dbReference type="EMBL" id="TLE13242.1"/>
    </source>
</evidence>
<gene>
    <name evidence="1" type="ORF">LS72_010170</name>
</gene>
<organism evidence="1 2">
    <name type="scientific">Helicobacter apodemus</name>
    <dbReference type="NCBI Taxonomy" id="135569"/>
    <lineage>
        <taxon>Bacteria</taxon>
        <taxon>Pseudomonadati</taxon>
        <taxon>Campylobacterota</taxon>
        <taxon>Epsilonproteobacteria</taxon>
        <taxon>Campylobacterales</taxon>
        <taxon>Helicobacteraceae</taxon>
        <taxon>Helicobacter</taxon>
    </lineage>
</organism>
<evidence type="ECO:0000313" key="2">
    <source>
        <dbReference type="Proteomes" id="UP000029920"/>
    </source>
</evidence>